<accession>Q2GEP6</accession>
<dbReference type="Proteomes" id="UP000001942">
    <property type="component" value="Chromosome"/>
</dbReference>
<keyword evidence="2" id="KW-1185">Reference proteome</keyword>
<evidence type="ECO:0000313" key="1">
    <source>
        <dbReference type="EMBL" id="ABD46202.1"/>
    </source>
</evidence>
<reference evidence="1 2" key="1">
    <citation type="journal article" date="2006" name="PLoS Genet.">
        <title>Comparative genomics of emerging human ehrlichiosis agents.</title>
        <authorList>
            <person name="Dunning Hotopp J.C."/>
            <person name="Lin M."/>
            <person name="Madupu R."/>
            <person name="Crabtree J."/>
            <person name="Angiuoli S.V."/>
            <person name="Eisen J.A."/>
            <person name="Seshadri R."/>
            <person name="Ren Q."/>
            <person name="Wu M."/>
            <person name="Utterback T.R."/>
            <person name="Smith S."/>
            <person name="Lewis M."/>
            <person name="Khouri H."/>
            <person name="Zhang C."/>
            <person name="Niu H."/>
            <person name="Lin Q."/>
            <person name="Ohashi N."/>
            <person name="Zhi N."/>
            <person name="Nelson W."/>
            <person name="Brinkac L.M."/>
            <person name="Dodson R.J."/>
            <person name="Rosovitz M.J."/>
            <person name="Sundaram J."/>
            <person name="Daugherty S.C."/>
            <person name="Davidsen T."/>
            <person name="Durkin A.S."/>
            <person name="Gwinn M."/>
            <person name="Haft D.H."/>
            <person name="Selengut J.D."/>
            <person name="Sullivan S.A."/>
            <person name="Zafar N."/>
            <person name="Zhou L."/>
            <person name="Benahmed F."/>
            <person name="Forberger H."/>
            <person name="Halpin R."/>
            <person name="Mulligan S."/>
            <person name="Robinson J."/>
            <person name="White O."/>
            <person name="Rikihisa Y."/>
            <person name="Tettelin H."/>
        </authorList>
    </citation>
    <scope>NUCLEOTIDE SEQUENCE [LARGE SCALE GENOMIC DNA]</scope>
    <source>
        <strain evidence="2">ATCC VR-367 / Miyayama</strain>
    </source>
</reference>
<dbReference type="EMBL" id="CP000237">
    <property type="protein sequence ID" value="ABD46202.1"/>
    <property type="molecule type" value="Genomic_DNA"/>
</dbReference>
<dbReference type="KEGG" id="nse:NSE_0152"/>
<dbReference type="AlphaFoldDB" id="Q2GEP6"/>
<name>Q2GEP6_EHRS3</name>
<gene>
    <name evidence="1" type="ordered locus">NSE_0152</name>
</gene>
<dbReference type="HOGENOM" id="CLU_2650732_0_0_5"/>
<protein>
    <submittedName>
        <fullName evidence="1">Uncharacterized protein</fullName>
    </submittedName>
</protein>
<organism evidence="1 2">
    <name type="scientific">Ehrlichia sennetsu (strain ATCC VR-367 / Miyayama)</name>
    <name type="common">Neorickettsia sennetsu</name>
    <dbReference type="NCBI Taxonomy" id="222891"/>
    <lineage>
        <taxon>Bacteria</taxon>
        <taxon>Pseudomonadati</taxon>
        <taxon>Pseudomonadota</taxon>
        <taxon>Alphaproteobacteria</taxon>
        <taxon>Rickettsiales</taxon>
        <taxon>Anaplasmataceae</taxon>
        <taxon>Ehrlichia</taxon>
    </lineage>
</organism>
<sequence>MLLVEEFSDARKLKRAELGFFFFVFWLLILQRWQGAIFCVGYLFYSPGLFFAVFCNTDAHLCGFLGFLQNGVVTYS</sequence>
<proteinExistence type="predicted"/>
<evidence type="ECO:0000313" key="2">
    <source>
        <dbReference type="Proteomes" id="UP000001942"/>
    </source>
</evidence>